<feature type="transmembrane region" description="Helical" evidence="5">
    <location>
        <begin position="279"/>
        <end position="301"/>
    </location>
</feature>
<dbReference type="PANTHER" id="PTHR10924">
    <property type="entry name" value="MAJOR FACILITATOR SUPERFAMILY PROTEIN-RELATED"/>
    <property type="match status" value="1"/>
</dbReference>
<feature type="transmembrane region" description="Helical" evidence="5">
    <location>
        <begin position="313"/>
        <end position="331"/>
    </location>
</feature>
<evidence type="ECO:0000256" key="1">
    <source>
        <dbReference type="ARBA" id="ARBA00004141"/>
    </source>
</evidence>
<dbReference type="AlphaFoldDB" id="A0A3S3P6D9"/>
<keyword evidence="2 5" id="KW-0812">Transmembrane</keyword>
<dbReference type="GO" id="GO:0020037">
    <property type="term" value="F:heme binding"/>
    <property type="evidence" value="ECO:0007669"/>
    <property type="project" value="TreeGrafter"/>
</dbReference>
<dbReference type="Pfam" id="PF07690">
    <property type="entry name" value="MFS_1"/>
    <property type="match status" value="1"/>
</dbReference>
<accession>A0A3S3P6D9</accession>
<evidence type="ECO:0000256" key="5">
    <source>
        <dbReference type="SAM" id="Phobius"/>
    </source>
</evidence>
<dbReference type="OrthoDB" id="422206at2759"/>
<feature type="transmembrane region" description="Helical" evidence="5">
    <location>
        <begin position="367"/>
        <end position="386"/>
    </location>
</feature>
<dbReference type="GO" id="GO:0016020">
    <property type="term" value="C:membrane"/>
    <property type="evidence" value="ECO:0007669"/>
    <property type="project" value="UniProtKB-SubCell"/>
</dbReference>
<proteinExistence type="predicted"/>
<feature type="transmembrane region" description="Helical" evidence="5">
    <location>
        <begin position="398"/>
        <end position="421"/>
    </location>
</feature>
<dbReference type="Proteomes" id="UP000285301">
    <property type="component" value="Unassembled WGS sequence"/>
</dbReference>
<feature type="transmembrane region" description="Helical" evidence="5">
    <location>
        <begin position="187"/>
        <end position="210"/>
    </location>
</feature>
<dbReference type="InterPro" id="IPR036259">
    <property type="entry name" value="MFS_trans_sf"/>
</dbReference>
<feature type="transmembrane region" description="Helical" evidence="5">
    <location>
        <begin position="115"/>
        <end position="136"/>
    </location>
</feature>
<protein>
    <submittedName>
        <fullName evidence="6">Putative MFS-type transporter-like protein</fullName>
    </submittedName>
</protein>
<dbReference type="GO" id="GO:0015232">
    <property type="term" value="F:heme transmembrane transporter activity"/>
    <property type="evidence" value="ECO:0007669"/>
    <property type="project" value="TreeGrafter"/>
</dbReference>
<evidence type="ECO:0000256" key="4">
    <source>
        <dbReference type="ARBA" id="ARBA00023136"/>
    </source>
</evidence>
<sequence>MERSEYEERAERTILYTTYKKRFLILFITCLAIFISAYQQFEYVAIGNVIIKFYGTNYQVINWTYLMKALAILLVFIPFIFIANKFGFRNCLIMATFFNAIGANIKLMALNSKLFWLLMLGQSMPCSVGLLIAMIIPKMAGAWFRTDEVAMILGIRNAIYLGAAASAFLSPALIFKEAKTKEEIKIGLFYISICVAIFTVLVFILSILFARDKPPSPPSHAEQSRSQNKFSFYDCLKLFKNRNFILLYICDALSNAIWVSVTLTLNQAVFSLFKNASNVLTISGVLNSFSSILGSLTIGFITKRMPKYKMLQVIASGLLSLFTITYVLSLWLRSEWILFISASGIGAIGNANNVLSFDHVLEVSYPLSGSVTFSIMYMGHAILNMSLTPLVTALTSKFNAIIASLVLVISSLFVCVLTIFLNEDLRRRKADDEKKPLVSDK</sequence>
<comment type="subcellular location">
    <subcellularLocation>
        <location evidence="1">Membrane</location>
        <topology evidence="1">Multi-pass membrane protein</topology>
    </subcellularLocation>
</comment>
<feature type="transmembrane region" description="Helical" evidence="5">
    <location>
        <begin position="61"/>
        <end position="83"/>
    </location>
</feature>
<evidence type="ECO:0000256" key="3">
    <source>
        <dbReference type="ARBA" id="ARBA00022989"/>
    </source>
</evidence>
<reference evidence="6 7" key="1">
    <citation type="journal article" date="2018" name="Gigascience">
        <title>Genomes of trombidid mites reveal novel predicted allergens and laterally-transferred genes associated with secondary metabolism.</title>
        <authorList>
            <person name="Dong X."/>
            <person name="Chaisiri K."/>
            <person name="Xia D."/>
            <person name="Armstrong S.D."/>
            <person name="Fang Y."/>
            <person name="Donnelly M.J."/>
            <person name="Kadowaki T."/>
            <person name="McGarry J.W."/>
            <person name="Darby A.C."/>
            <person name="Makepeace B.L."/>
        </authorList>
    </citation>
    <scope>NUCLEOTIDE SEQUENCE [LARGE SCALE GENOMIC DNA]</scope>
    <source>
        <strain evidence="6">UoL-WK</strain>
    </source>
</reference>
<feature type="transmembrane region" description="Helical" evidence="5">
    <location>
        <begin position="337"/>
        <end position="355"/>
    </location>
</feature>
<comment type="caution">
    <text evidence="6">The sequence shown here is derived from an EMBL/GenBank/DDBJ whole genome shotgun (WGS) entry which is preliminary data.</text>
</comment>
<dbReference type="GO" id="GO:0097037">
    <property type="term" value="P:heme export"/>
    <property type="evidence" value="ECO:0007669"/>
    <property type="project" value="TreeGrafter"/>
</dbReference>
<dbReference type="Gene3D" id="1.20.1250.20">
    <property type="entry name" value="MFS general substrate transporter like domains"/>
    <property type="match status" value="1"/>
</dbReference>
<dbReference type="InterPro" id="IPR011701">
    <property type="entry name" value="MFS"/>
</dbReference>
<dbReference type="InterPro" id="IPR049680">
    <property type="entry name" value="FLVCR1-2_SLC49-like"/>
</dbReference>
<gene>
    <name evidence="6" type="ORF">B4U79_17201</name>
</gene>
<organism evidence="6 7">
    <name type="scientific">Dinothrombium tinctorium</name>
    <dbReference type="NCBI Taxonomy" id="1965070"/>
    <lineage>
        <taxon>Eukaryota</taxon>
        <taxon>Metazoa</taxon>
        <taxon>Ecdysozoa</taxon>
        <taxon>Arthropoda</taxon>
        <taxon>Chelicerata</taxon>
        <taxon>Arachnida</taxon>
        <taxon>Acari</taxon>
        <taxon>Acariformes</taxon>
        <taxon>Trombidiformes</taxon>
        <taxon>Prostigmata</taxon>
        <taxon>Anystina</taxon>
        <taxon>Parasitengona</taxon>
        <taxon>Trombidioidea</taxon>
        <taxon>Trombidiidae</taxon>
        <taxon>Dinothrombium</taxon>
    </lineage>
</organism>
<evidence type="ECO:0000313" key="7">
    <source>
        <dbReference type="Proteomes" id="UP000285301"/>
    </source>
</evidence>
<evidence type="ECO:0000313" key="6">
    <source>
        <dbReference type="EMBL" id="RWS15879.1"/>
    </source>
</evidence>
<keyword evidence="7" id="KW-1185">Reference proteome</keyword>
<dbReference type="SUPFAM" id="SSF103473">
    <property type="entry name" value="MFS general substrate transporter"/>
    <property type="match status" value="1"/>
</dbReference>
<keyword evidence="4 5" id="KW-0472">Membrane</keyword>
<dbReference type="PANTHER" id="PTHR10924:SF4">
    <property type="entry name" value="GH15861P"/>
    <property type="match status" value="1"/>
</dbReference>
<keyword evidence="3 5" id="KW-1133">Transmembrane helix</keyword>
<name>A0A3S3P6D9_9ACAR</name>
<dbReference type="EMBL" id="NCKU01000345">
    <property type="protein sequence ID" value="RWS15879.1"/>
    <property type="molecule type" value="Genomic_DNA"/>
</dbReference>
<evidence type="ECO:0000256" key="2">
    <source>
        <dbReference type="ARBA" id="ARBA00022692"/>
    </source>
</evidence>
<feature type="transmembrane region" description="Helical" evidence="5">
    <location>
        <begin position="157"/>
        <end position="175"/>
    </location>
</feature>
<feature type="transmembrane region" description="Helical" evidence="5">
    <location>
        <begin position="21"/>
        <end position="41"/>
    </location>
</feature>